<evidence type="ECO:0000313" key="8">
    <source>
        <dbReference type="EMBL" id="UQC88956.1"/>
    </source>
</evidence>
<dbReference type="EMBL" id="CP019479">
    <property type="protein sequence ID" value="UQC88956.1"/>
    <property type="molecule type" value="Genomic_DNA"/>
</dbReference>
<dbReference type="PANTHER" id="PTHR47338:SF5">
    <property type="entry name" value="ZN(II)2CYS6 TRANSCRIPTION FACTOR (EUROFUNG)"/>
    <property type="match status" value="1"/>
</dbReference>
<evidence type="ECO:0000256" key="4">
    <source>
        <dbReference type="ARBA" id="ARBA00023163"/>
    </source>
</evidence>
<dbReference type="CDD" id="cd12148">
    <property type="entry name" value="fungal_TF_MHR"/>
    <property type="match status" value="1"/>
</dbReference>
<keyword evidence="5" id="KW-0539">Nucleus</keyword>
<keyword evidence="9" id="KW-1185">Reference proteome</keyword>
<dbReference type="Pfam" id="PF00172">
    <property type="entry name" value="Zn_clus"/>
    <property type="match status" value="1"/>
</dbReference>
<dbReference type="Pfam" id="PF04082">
    <property type="entry name" value="Fungal_trans"/>
    <property type="match status" value="1"/>
</dbReference>
<feature type="compositionally biased region" description="Pro residues" evidence="6">
    <location>
        <begin position="58"/>
        <end position="67"/>
    </location>
</feature>
<evidence type="ECO:0000259" key="7">
    <source>
        <dbReference type="SMART" id="SM00906"/>
    </source>
</evidence>
<feature type="region of interest" description="Disordered" evidence="6">
    <location>
        <begin position="608"/>
        <end position="694"/>
    </location>
</feature>
<feature type="compositionally biased region" description="Polar residues" evidence="6">
    <location>
        <begin position="654"/>
        <end position="667"/>
    </location>
</feature>
<evidence type="ECO:0000256" key="5">
    <source>
        <dbReference type="ARBA" id="ARBA00023242"/>
    </source>
</evidence>
<dbReference type="KEGG" id="clup:CLUP02_14483"/>
<feature type="region of interest" description="Disordered" evidence="6">
    <location>
        <begin position="154"/>
        <end position="174"/>
    </location>
</feature>
<feature type="region of interest" description="Disordered" evidence="6">
    <location>
        <begin position="58"/>
        <end position="96"/>
    </location>
</feature>
<dbReference type="InterPro" id="IPR007219">
    <property type="entry name" value="XnlR_reg_dom"/>
</dbReference>
<dbReference type="InterPro" id="IPR001138">
    <property type="entry name" value="Zn2Cys6_DnaBD"/>
</dbReference>
<dbReference type="PANTHER" id="PTHR47338">
    <property type="entry name" value="ZN(II)2CYS6 TRANSCRIPTION FACTOR (EUROFUNG)-RELATED"/>
    <property type="match status" value="1"/>
</dbReference>
<comment type="subcellular location">
    <subcellularLocation>
        <location evidence="1">Nucleus</location>
    </subcellularLocation>
</comment>
<gene>
    <name evidence="8" type="ORF">CLUP02_14483</name>
</gene>
<dbReference type="SMART" id="SM00906">
    <property type="entry name" value="Fungal_trans"/>
    <property type="match status" value="1"/>
</dbReference>
<keyword evidence="4" id="KW-0804">Transcription</keyword>
<dbReference type="GO" id="GO:0006351">
    <property type="term" value="P:DNA-templated transcription"/>
    <property type="evidence" value="ECO:0007669"/>
    <property type="project" value="InterPro"/>
</dbReference>
<accession>A0A9Q8WMS2</accession>
<evidence type="ECO:0000256" key="6">
    <source>
        <dbReference type="SAM" id="MobiDB-lite"/>
    </source>
</evidence>
<keyword evidence="3" id="KW-0805">Transcription regulation</keyword>
<feature type="compositionally biased region" description="Basic residues" evidence="6">
    <location>
        <begin position="86"/>
        <end position="95"/>
    </location>
</feature>
<evidence type="ECO:0000313" key="9">
    <source>
        <dbReference type="Proteomes" id="UP000830671"/>
    </source>
</evidence>
<organism evidence="8 9">
    <name type="scientific">Colletotrichum lupini</name>
    <dbReference type="NCBI Taxonomy" id="145971"/>
    <lineage>
        <taxon>Eukaryota</taxon>
        <taxon>Fungi</taxon>
        <taxon>Dikarya</taxon>
        <taxon>Ascomycota</taxon>
        <taxon>Pezizomycotina</taxon>
        <taxon>Sordariomycetes</taxon>
        <taxon>Hypocreomycetidae</taxon>
        <taxon>Glomerellales</taxon>
        <taxon>Glomerellaceae</taxon>
        <taxon>Colletotrichum</taxon>
        <taxon>Colletotrichum acutatum species complex</taxon>
    </lineage>
</organism>
<evidence type="ECO:0000256" key="3">
    <source>
        <dbReference type="ARBA" id="ARBA00023015"/>
    </source>
</evidence>
<dbReference type="InterPro" id="IPR036864">
    <property type="entry name" value="Zn2-C6_fun-type_DNA-bd_sf"/>
</dbReference>
<feature type="domain" description="Xylanolytic transcriptional activator regulatory" evidence="7">
    <location>
        <begin position="221"/>
        <end position="297"/>
    </location>
</feature>
<evidence type="ECO:0000256" key="1">
    <source>
        <dbReference type="ARBA" id="ARBA00004123"/>
    </source>
</evidence>
<reference evidence="8" key="1">
    <citation type="journal article" date="2021" name="Mol. Plant Microbe Interact.">
        <title>Complete Genome Sequence of the Plant-Pathogenic Fungus Colletotrichum lupini.</title>
        <authorList>
            <person name="Baroncelli R."/>
            <person name="Pensec F."/>
            <person name="Da Lio D."/>
            <person name="Boufleur T."/>
            <person name="Vicente I."/>
            <person name="Sarrocco S."/>
            <person name="Picot A."/>
            <person name="Baraldi E."/>
            <person name="Sukno S."/>
            <person name="Thon M."/>
            <person name="Le Floch G."/>
        </authorList>
    </citation>
    <scope>NUCLEOTIDE SEQUENCE</scope>
    <source>
        <strain evidence="8">IMI 504893</strain>
    </source>
</reference>
<sequence length="760" mass="84938">MLSRKLDNACPLMNLLHKRAAFDLNFIRRSKIKCDNTGQLDSPCENCKRNGSNCSWPIPAPLPPKRPMSPLDDKQDASVTGSGREKRPRRARMAKAPKSNCHEVLQAIRTIYDLTTGQDQLSFDTCLVLLGILALAGRYHPDLLPLTEPMLDVGPDSRNYDNTPHDQPEGHAPSDSFARLLDNSLGSFLKATSVGSVERVQALLMLALYEWISPDHEGLSAWMLIGAAGRMAQALRLGHESKPNTTCEEATCEREIRRRTMFSCFIFDRLISCGKERPFFIRFEDMHVYLPCAKEDFDLSRQNQQPFLSSNLSEPEALHDCSLLGCFVQLTNIWGRISQYTNAGGRFLEKSVPPWSHDSSFYKLRRELETFGHGLDSPGLYLTMSTVNYFRHENTSSTFVLLHLLYSLCTIMIHRQYLPFVPIKCQKPSGPLDEPTFPQNAVPFGFWEESASEVFRAAETVVSLIRLSGGSLPHSPLVAFVIYTASFVAIYAKYFPHMDARGSLSRNLELFSQDPGTPSSNVCSSNTAIMLDALKNMAKNSGVAAAFVARSGEVDQYFSAMVQDHHHNLRHRTSPQLPTGVRLGVRMGGDTGGLEEWVENSDRMVSNSSIMKDGYSKRDLDRTRLENPTLEKTTQQDVSARPSLPTTLLEISPLTASDSRNQQSTLATEKASGAEDHMQPPPLSLVPTQVTSEDQSVLPESTCADDWSWAFLHDMYLGSKMKGQNREHASNPVHDCHAAHINHMMEKSSTPGFLYCFCYQ</sequence>
<dbReference type="CDD" id="cd00067">
    <property type="entry name" value="GAL4"/>
    <property type="match status" value="1"/>
</dbReference>
<dbReference type="InterPro" id="IPR050815">
    <property type="entry name" value="TF_fung"/>
</dbReference>
<proteinExistence type="predicted"/>
<keyword evidence="2" id="KW-0479">Metal-binding</keyword>
<dbReference type="GO" id="GO:0003677">
    <property type="term" value="F:DNA binding"/>
    <property type="evidence" value="ECO:0007669"/>
    <property type="project" value="InterPro"/>
</dbReference>
<dbReference type="AlphaFoldDB" id="A0A9Q8WMS2"/>
<dbReference type="GO" id="GO:0005634">
    <property type="term" value="C:nucleus"/>
    <property type="evidence" value="ECO:0007669"/>
    <property type="project" value="UniProtKB-SubCell"/>
</dbReference>
<dbReference type="Gene3D" id="4.10.240.10">
    <property type="entry name" value="Zn(2)-C6 fungal-type DNA-binding domain"/>
    <property type="match status" value="1"/>
</dbReference>
<feature type="compositionally biased region" description="Basic and acidic residues" evidence="6">
    <location>
        <begin position="614"/>
        <end position="625"/>
    </location>
</feature>
<name>A0A9Q8WMS2_9PEZI</name>
<dbReference type="Proteomes" id="UP000830671">
    <property type="component" value="Chromosome 7"/>
</dbReference>
<dbReference type="RefSeq" id="XP_049150557.1">
    <property type="nucleotide sequence ID" value="XM_049293411.1"/>
</dbReference>
<dbReference type="GeneID" id="73348421"/>
<dbReference type="GO" id="GO:0000981">
    <property type="term" value="F:DNA-binding transcription factor activity, RNA polymerase II-specific"/>
    <property type="evidence" value="ECO:0007669"/>
    <property type="project" value="InterPro"/>
</dbReference>
<protein>
    <recommendedName>
        <fullName evidence="7">Xylanolytic transcriptional activator regulatory domain-containing protein</fullName>
    </recommendedName>
</protein>
<evidence type="ECO:0000256" key="2">
    <source>
        <dbReference type="ARBA" id="ARBA00022723"/>
    </source>
</evidence>
<dbReference type="GO" id="GO:0008270">
    <property type="term" value="F:zinc ion binding"/>
    <property type="evidence" value="ECO:0007669"/>
    <property type="project" value="InterPro"/>
</dbReference>